<comment type="similarity">
    <text evidence="2">Belongs to the dUTPase family.</text>
</comment>
<dbReference type="AlphaFoldDB" id="A0A5E4QA69"/>
<dbReference type="GO" id="GO:0000287">
    <property type="term" value="F:magnesium ion binding"/>
    <property type="evidence" value="ECO:0007669"/>
    <property type="project" value="InterPro"/>
</dbReference>
<dbReference type="InterPro" id="IPR008181">
    <property type="entry name" value="dUTPase"/>
</dbReference>
<gene>
    <name evidence="6" type="ORF">LSINAPIS_LOCUS6931</name>
</gene>
<dbReference type="GO" id="GO:0004170">
    <property type="term" value="F:dUTP diphosphatase activity"/>
    <property type="evidence" value="ECO:0007669"/>
    <property type="project" value="UniProtKB-EC"/>
</dbReference>
<dbReference type="GO" id="GO:0046081">
    <property type="term" value="P:dUTP catabolic process"/>
    <property type="evidence" value="ECO:0007669"/>
    <property type="project" value="InterPro"/>
</dbReference>
<evidence type="ECO:0000256" key="3">
    <source>
        <dbReference type="ARBA" id="ARBA00012379"/>
    </source>
</evidence>
<dbReference type="GO" id="GO:0006226">
    <property type="term" value="P:dUMP biosynthetic process"/>
    <property type="evidence" value="ECO:0007669"/>
    <property type="project" value="InterPro"/>
</dbReference>
<protein>
    <recommendedName>
        <fullName evidence="3">dUTP diphosphatase</fullName>
        <ecNumber evidence="3">3.6.1.23</ecNumber>
    </recommendedName>
</protein>
<accession>A0A5E4QA69</accession>
<name>A0A5E4QA69_9NEOP</name>
<dbReference type="Proteomes" id="UP000324832">
    <property type="component" value="Unassembled WGS sequence"/>
</dbReference>
<evidence type="ECO:0000313" key="6">
    <source>
        <dbReference type="EMBL" id="VVC95145.1"/>
    </source>
</evidence>
<dbReference type="InterPro" id="IPR036157">
    <property type="entry name" value="dUTPase-like_sf"/>
</dbReference>
<evidence type="ECO:0000256" key="1">
    <source>
        <dbReference type="ARBA" id="ARBA00005142"/>
    </source>
</evidence>
<dbReference type="PANTHER" id="PTHR11241">
    <property type="entry name" value="DEOXYURIDINE 5'-TRIPHOSPHATE NUCLEOTIDOHYDROLASE"/>
    <property type="match status" value="1"/>
</dbReference>
<dbReference type="EMBL" id="FZQP02002225">
    <property type="protein sequence ID" value="VVC95145.1"/>
    <property type="molecule type" value="Genomic_DNA"/>
</dbReference>
<dbReference type="Gene3D" id="2.70.40.10">
    <property type="match status" value="1"/>
</dbReference>
<dbReference type="InterPro" id="IPR029054">
    <property type="entry name" value="dUTPase-like"/>
</dbReference>
<dbReference type="EC" id="3.6.1.23" evidence="3"/>
<comment type="pathway">
    <text evidence="1">Pyrimidine metabolism; dUMP biosynthesis; dUMP from dCTP (dUTP route): step 2/2.</text>
</comment>
<sequence length="97" mass="10640">VYNSGVSVTAPKMVSKVELKFTRLTENAYPPVRGSDKAAGFDLKSAYDYVVPARGKELVKTDLQIELPSECYGRVAPRSGLAVKNFIDVGGEFHIYL</sequence>
<keyword evidence="7" id="KW-1185">Reference proteome</keyword>
<dbReference type="Pfam" id="PF00692">
    <property type="entry name" value="dUTPase"/>
    <property type="match status" value="1"/>
</dbReference>
<reference evidence="6 7" key="1">
    <citation type="submission" date="2017-07" db="EMBL/GenBank/DDBJ databases">
        <authorList>
            <person name="Talla V."/>
            <person name="Backstrom N."/>
        </authorList>
    </citation>
    <scope>NUCLEOTIDE SEQUENCE [LARGE SCALE GENOMIC DNA]</scope>
</reference>
<keyword evidence="4" id="KW-0546">Nucleotide metabolism</keyword>
<evidence type="ECO:0000313" key="7">
    <source>
        <dbReference type="Proteomes" id="UP000324832"/>
    </source>
</evidence>
<evidence type="ECO:0000256" key="2">
    <source>
        <dbReference type="ARBA" id="ARBA00006581"/>
    </source>
</evidence>
<dbReference type="PANTHER" id="PTHR11241:SF0">
    <property type="entry name" value="DEOXYURIDINE 5'-TRIPHOSPHATE NUCLEOTIDOHYDROLASE"/>
    <property type="match status" value="1"/>
</dbReference>
<dbReference type="SUPFAM" id="SSF51283">
    <property type="entry name" value="dUTPase-like"/>
    <property type="match status" value="1"/>
</dbReference>
<evidence type="ECO:0000256" key="4">
    <source>
        <dbReference type="ARBA" id="ARBA00023080"/>
    </source>
</evidence>
<organism evidence="6 7">
    <name type="scientific">Leptidea sinapis</name>
    <dbReference type="NCBI Taxonomy" id="189913"/>
    <lineage>
        <taxon>Eukaryota</taxon>
        <taxon>Metazoa</taxon>
        <taxon>Ecdysozoa</taxon>
        <taxon>Arthropoda</taxon>
        <taxon>Hexapoda</taxon>
        <taxon>Insecta</taxon>
        <taxon>Pterygota</taxon>
        <taxon>Neoptera</taxon>
        <taxon>Endopterygota</taxon>
        <taxon>Lepidoptera</taxon>
        <taxon>Glossata</taxon>
        <taxon>Ditrysia</taxon>
        <taxon>Papilionoidea</taxon>
        <taxon>Pieridae</taxon>
        <taxon>Dismorphiinae</taxon>
        <taxon>Leptidea</taxon>
    </lineage>
</organism>
<proteinExistence type="inferred from homology"/>
<feature type="domain" description="dUTPase-like" evidence="5">
    <location>
        <begin position="31"/>
        <end position="91"/>
    </location>
</feature>
<evidence type="ECO:0000259" key="5">
    <source>
        <dbReference type="Pfam" id="PF00692"/>
    </source>
</evidence>
<feature type="non-terminal residue" evidence="6">
    <location>
        <position position="1"/>
    </location>
</feature>